<dbReference type="RefSeq" id="WP_002331110.1">
    <property type="nucleotide sequence ID" value="NZ_KB949503.1"/>
</dbReference>
<dbReference type="Proteomes" id="UP000013897">
    <property type="component" value="Unassembled WGS sequence"/>
</dbReference>
<accession>A0A829FFQ6</accession>
<name>A0A829FFQ6_ENTFC</name>
<reference evidence="1 2" key="1">
    <citation type="submission" date="2013-02" db="EMBL/GenBank/DDBJ databases">
        <title>The Genome Sequence of Enterococcus faecium HM1072.</title>
        <authorList>
            <consortium name="The Broad Institute Genome Sequencing Platform"/>
            <consortium name="The Broad Institute Genome Sequencing Center for Infectious Disease"/>
            <person name="Earl A.M."/>
            <person name="Gilmore M.S."/>
            <person name="Lebreton F."/>
            <person name="Courvalin P."/>
            <person name="Walker B."/>
            <person name="Young S.K."/>
            <person name="Zeng Q."/>
            <person name="Gargeya S."/>
            <person name="Fitzgerald M."/>
            <person name="Haas B."/>
            <person name="Abouelleil A."/>
            <person name="Alvarado L."/>
            <person name="Arachchi H.M."/>
            <person name="Berlin A.M."/>
            <person name="Chapman S.B."/>
            <person name="Dewar J."/>
            <person name="Goldberg J."/>
            <person name="Griggs A."/>
            <person name="Gujja S."/>
            <person name="Hansen M."/>
            <person name="Howarth C."/>
            <person name="Imamovic A."/>
            <person name="Larimer J."/>
            <person name="McCowan C."/>
            <person name="Murphy C."/>
            <person name="Neiman D."/>
            <person name="Pearson M."/>
            <person name="Priest M."/>
            <person name="Roberts A."/>
            <person name="Saif S."/>
            <person name="Shea T."/>
            <person name="Sisk P."/>
            <person name="Sykes S."/>
            <person name="Wortman J."/>
            <person name="Nusbaum C."/>
            <person name="Birren B."/>
        </authorList>
    </citation>
    <scope>NUCLEOTIDE SEQUENCE [LARGE SCALE GENOMIC DNA]</scope>
    <source>
        <strain evidence="1 2">HM1072</strain>
    </source>
</reference>
<organism evidence="1 2">
    <name type="scientific">Enterococcus faecium EnGen0192</name>
    <dbReference type="NCBI Taxonomy" id="1157487"/>
    <lineage>
        <taxon>Bacteria</taxon>
        <taxon>Bacillati</taxon>
        <taxon>Bacillota</taxon>
        <taxon>Bacilli</taxon>
        <taxon>Lactobacillales</taxon>
        <taxon>Enterococcaceae</taxon>
        <taxon>Enterococcus</taxon>
    </lineage>
</organism>
<comment type="caution">
    <text evidence="1">The sequence shown here is derived from an EMBL/GenBank/DDBJ whole genome shotgun (WGS) entry which is preliminary data.</text>
</comment>
<sequence length="65" mass="7488">MITVSAFLSYVHGEILIQRFDEKTQGYDGLYNVDEFIDCYGDERIKWFSVTNGNGYLVIALEDSK</sequence>
<proteinExistence type="predicted"/>
<evidence type="ECO:0000313" key="1">
    <source>
        <dbReference type="EMBL" id="EOM27887.1"/>
    </source>
</evidence>
<dbReference type="EMBL" id="AITY01000006">
    <property type="protein sequence ID" value="EOM27887.1"/>
    <property type="molecule type" value="Genomic_DNA"/>
</dbReference>
<gene>
    <name evidence="1" type="ORF">SSM_00448</name>
</gene>
<evidence type="ECO:0000313" key="2">
    <source>
        <dbReference type="Proteomes" id="UP000013897"/>
    </source>
</evidence>
<dbReference type="AlphaFoldDB" id="A0A829FFQ6"/>
<protein>
    <submittedName>
        <fullName evidence="1">Uncharacterized protein</fullName>
    </submittedName>
</protein>